<reference evidence="3 4" key="1">
    <citation type="journal article" date="2019" name="Int. J. Syst. Evol. Microbiol.">
        <title>The Global Catalogue of Microorganisms (GCM) 10K type strain sequencing project: providing services to taxonomists for standard genome sequencing and annotation.</title>
        <authorList>
            <consortium name="The Broad Institute Genomics Platform"/>
            <consortium name="The Broad Institute Genome Sequencing Center for Infectious Disease"/>
            <person name="Wu L."/>
            <person name="Ma J."/>
        </authorList>
    </citation>
    <scope>NUCLEOTIDE SEQUENCE [LARGE SCALE GENOMIC DNA]</scope>
    <source>
        <strain evidence="3 4">JCM 15900</strain>
    </source>
</reference>
<dbReference type="EMBL" id="BAAAPZ010000008">
    <property type="protein sequence ID" value="GAA2099276.1"/>
    <property type="molecule type" value="Genomic_DNA"/>
</dbReference>
<dbReference type="InterPro" id="IPR044855">
    <property type="entry name" value="CoA-Trfase_III_dom3_sf"/>
</dbReference>
<evidence type="ECO:0000256" key="2">
    <source>
        <dbReference type="SAM" id="MobiDB-lite"/>
    </source>
</evidence>
<evidence type="ECO:0000313" key="3">
    <source>
        <dbReference type="EMBL" id="GAA2099276.1"/>
    </source>
</evidence>
<keyword evidence="1" id="KW-0808">Transferase</keyword>
<dbReference type="PANTHER" id="PTHR48207">
    <property type="entry name" value="SUCCINATE--HYDROXYMETHYLGLUTARATE COA-TRANSFERASE"/>
    <property type="match status" value="1"/>
</dbReference>
<name>A0ABN2WUF9_9MICO</name>
<dbReference type="Proteomes" id="UP001500984">
    <property type="component" value="Unassembled WGS sequence"/>
</dbReference>
<proteinExistence type="predicted"/>
<dbReference type="Gene3D" id="3.30.1540.10">
    <property type="entry name" value="formyl-coa transferase, domain 3"/>
    <property type="match status" value="1"/>
</dbReference>
<dbReference type="RefSeq" id="WP_291797468.1">
    <property type="nucleotide sequence ID" value="NZ_BAAAPZ010000008.1"/>
</dbReference>
<dbReference type="Gene3D" id="3.40.50.10540">
    <property type="entry name" value="Crotonobetainyl-coa:carnitine coa-transferase, domain 1"/>
    <property type="match status" value="1"/>
</dbReference>
<dbReference type="PANTHER" id="PTHR48207:SF3">
    <property type="entry name" value="SUCCINATE--HYDROXYMETHYLGLUTARATE COA-TRANSFERASE"/>
    <property type="match status" value="1"/>
</dbReference>
<dbReference type="Pfam" id="PF02515">
    <property type="entry name" value="CoA_transf_3"/>
    <property type="match status" value="1"/>
</dbReference>
<organism evidence="3 4">
    <name type="scientific">Brevibacterium salitolerans</name>
    <dbReference type="NCBI Taxonomy" id="1403566"/>
    <lineage>
        <taxon>Bacteria</taxon>
        <taxon>Bacillati</taxon>
        <taxon>Actinomycetota</taxon>
        <taxon>Actinomycetes</taxon>
        <taxon>Micrococcales</taxon>
        <taxon>Brevibacteriaceae</taxon>
        <taxon>Brevibacterium</taxon>
    </lineage>
</organism>
<dbReference type="InterPro" id="IPR003673">
    <property type="entry name" value="CoA-Trfase_fam_III"/>
</dbReference>
<accession>A0ABN2WUF9</accession>
<feature type="compositionally biased region" description="Basic and acidic residues" evidence="2">
    <location>
        <begin position="22"/>
        <end position="42"/>
    </location>
</feature>
<dbReference type="InterPro" id="IPR050483">
    <property type="entry name" value="CoA-transferase_III_domain"/>
</dbReference>
<protein>
    <submittedName>
        <fullName evidence="3">CaiB/BaiF CoA-transferase family protein</fullName>
    </submittedName>
</protein>
<comment type="caution">
    <text evidence="3">The sequence shown here is derived from an EMBL/GenBank/DDBJ whole genome shotgun (WGS) entry which is preliminary data.</text>
</comment>
<evidence type="ECO:0000313" key="4">
    <source>
        <dbReference type="Proteomes" id="UP001500984"/>
    </source>
</evidence>
<gene>
    <name evidence="3" type="ORF">GCM10009823_21070</name>
</gene>
<feature type="region of interest" description="Disordered" evidence="2">
    <location>
        <begin position="1"/>
        <end position="43"/>
    </location>
</feature>
<dbReference type="InterPro" id="IPR023606">
    <property type="entry name" value="CoA-Trfase_III_dom_1_sf"/>
</dbReference>
<evidence type="ECO:0000256" key="1">
    <source>
        <dbReference type="ARBA" id="ARBA00022679"/>
    </source>
</evidence>
<sequence length="435" mass="46934">MLSSHTPPPEDAPVPESTTGSRDAHSARSDAHPARADAHTPDEALPLSGITVVSLEQAVAAPFATRQLADLGARVIKVERPGTGDFARGYDTTVRGQSSHFVWINRNKESLTLDLKHPDAAAVMDALLAEADVFVQNLAPGAAERLGLGAERLRHRNPRLIHVSVSGYGAEGPYRDAKAYDALVQSEAGLVSVTGTEEFPAKTGISTADISAGMYAYSGILTALFRRERTGSGATLDVNLFDSLAEWMGYPLYYTRYGGTRPTRAGTSHAAIAPYGTFTCGDGRQVVLAIQNEREWQRFCATVLEDPQLATDPRFDRAAHRYAHRPELESLIEAAFAEMDVAECERRLGTAQVAHARQRDMTEVAEHPQLVARGRWQEVGTPEGPIEMLLPPVGMDGVDYRMDPVPAVGQHTEGLLAELGVPAPAVERLRADGAV</sequence>
<dbReference type="SUPFAM" id="SSF89796">
    <property type="entry name" value="CoA-transferase family III (CaiB/BaiF)"/>
    <property type="match status" value="1"/>
</dbReference>
<keyword evidence="4" id="KW-1185">Reference proteome</keyword>
<feature type="compositionally biased region" description="Pro residues" evidence="2">
    <location>
        <begin position="1"/>
        <end position="12"/>
    </location>
</feature>